<evidence type="ECO:0000256" key="5">
    <source>
        <dbReference type="ARBA" id="ARBA00022833"/>
    </source>
</evidence>
<evidence type="ECO:0000256" key="6">
    <source>
        <dbReference type="ARBA" id="ARBA00023239"/>
    </source>
</evidence>
<evidence type="ECO:0000313" key="9">
    <source>
        <dbReference type="EMBL" id="GAA5164085.1"/>
    </source>
</evidence>
<evidence type="ECO:0000256" key="7">
    <source>
        <dbReference type="ARBA" id="ARBA00048348"/>
    </source>
</evidence>
<sequence>MSYHPQDLLRQNRAWAASMLQSDPDFFDRLRTQQTPEYLWIGCADSRVPANEITGLAPGEVFVHRNVANVVVHTDLNCLSAMQFAVDVLKVKHILVVGHYGCGGVKAALNNLRVGLADNWIRHVQDVRDKFRTQLEAHAAPVSKLDRLCELNVVEQVLNVCETTVMRDAWERGQDVSVHGWIYGVADGILRDLGVSVEKESELLDSYTAAVQEICKRV</sequence>
<keyword evidence="5 8" id="KW-0862">Zinc</keyword>
<dbReference type="RefSeq" id="WP_345532510.1">
    <property type="nucleotide sequence ID" value="NZ_BAABLD010000008.1"/>
</dbReference>
<dbReference type="EC" id="4.2.1.1" evidence="3 8"/>
<gene>
    <name evidence="9" type="primary">can</name>
    <name evidence="9" type="ORF">GCM10025770_17330</name>
</gene>
<comment type="similarity">
    <text evidence="2 8">Belongs to the beta-class carbonic anhydrase family.</text>
</comment>
<keyword evidence="4" id="KW-0479">Metal-binding</keyword>
<evidence type="ECO:0000256" key="1">
    <source>
        <dbReference type="ARBA" id="ARBA00001947"/>
    </source>
</evidence>
<evidence type="ECO:0000256" key="3">
    <source>
        <dbReference type="ARBA" id="ARBA00012925"/>
    </source>
</evidence>
<comment type="caution">
    <text evidence="9">The sequence shown here is derived from an EMBL/GenBank/DDBJ whole genome shotgun (WGS) entry which is preliminary data.</text>
</comment>
<dbReference type="PANTHER" id="PTHR11002:SF76">
    <property type="entry name" value="CARBONIC ANHYDRASE"/>
    <property type="match status" value="1"/>
</dbReference>
<dbReference type="InterPro" id="IPR036874">
    <property type="entry name" value="Carbonic_anhydrase_sf"/>
</dbReference>
<comment type="cofactor">
    <cofactor evidence="1">
        <name>Zn(2+)</name>
        <dbReference type="ChEBI" id="CHEBI:29105"/>
    </cofactor>
</comment>
<dbReference type="NCBIfam" id="NF007756">
    <property type="entry name" value="PRK10437.1"/>
    <property type="match status" value="1"/>
</dbReference>
<evidence type="ECO:0000256" key="4">
    <source>
        <dbReference type="ARBA" id="ARBA00022723"/>
    </source>
</evidence>
<dbReference type="SUPFAM" id="SSF53056">
    <property type="entry name" value="beta-carbonic anhydrase, cab"/>
    <property type="match status" value="1"/>
</dbReference>
<dbReference type="PROSITE" id="PS00705">
    <property type="entry name" value="PROK_CO2_ANHYDRASE_2"/>
    <property type="match status" value="1"/>
</dbReference>
<evidence type="ECO:0000256" key="8">
    <source>
        <dbReference type="RuleBase" id="RU003956"/>
    </source>
</evidence>
<evidence type="ECO:0000313" key="10">
    <source>
        <dbReference type="Proteomes" id="UP001500547"/>
    </source>
</evidence>
<dbReference type="Pfam" id="PF00484">
    <property type="entry name" value="Pro_CA"/>
    <property type="match status" value="1"/>
</dbReference>
<dbReference type="EMBL" id="BAABLD010000008">
    <property type="protein sequence ID" value="GAA5164085.1"/>
    <property type="molecule type" value="Genomic_DNA"/>
</dbReference>
<keyword evidence="6 8" id="KW-0456">Lyase</keyword>
<keyword evidence="10" id="KW-1185">Reference proteome</keyword>
<organism evidence="9 10">
    <name type="scientific">Viridibacterium curvum</name>
    <dbReference type="NCBI Taxonomy" id="1101404"/>
    <lineage>
        <taxon>Bacteria</taxon>
        <taxon>Pseudomonadati</taxon>
        <taxon>Pseudomonadota</taxon>
        <taxon>Betaproteobacteria</taxon>
        <taxon>Rhodocyclales</taxon>
        <taxon>Rhodocyclaceae</taxon>
        <taxon>Viridibacterium</taxon>
    </lineage>
</organism>
<dbReference type="PROSITE" id="PS00704">
    <property type="entry name" value="PROK_CO2_ANHYDRASE_1"/>
    <property type="match status" value="1"/>
</dbReference>
<comment type="function">
    <text evidence="8">Reversible hydration of carbon dioxide.</text>
</comment>
<evidence type="ECO:0000256" key="2">
    <source>
        <dbReference type="ARBA" id="ARBA00006217"/>
    </source>
</evidence>
<proteinExistence type="inferred from homology"/>
<reference evidence="10" key="1">
    <citation type="journal article" date="2019" name="Int. J. Syst. Evol. Microbiol.">
        <title>The Global Catalogue of Microorganisms (GCM) 10K type strain sequencing project: providing services to taxonomists for standard genome sequencing and annotation.</title>
        <authorList>
            <consortium name="The Broad Institute Genomics Platform"/>
            <consortium name="The Broad Institute Genome Sequencing Center for Infectious Disease"/>
            <person name="Wu L."/>
            <person name="Ma J."/>
        </authorList>
    </citation>
    <scope>NUCLEOTIDE SEQUENCE [LARGE SCALE GENOMIC DNA]</scope>
    <source>
        <strain evidence="10">JCM 18715</strain>
    </source>
</reference>
<comment type="catalytic activity">
    <reaction evidence="7 8">
        <text>hydrogencarbonate + H(+) = CO2 + H2O</text>
        <dbReference type="Rhea" id="RHEA:10748"/>
        <dbReference type="ChEBI" id="CHEBI:15377"/>
        <dbReference type="ChEBI" id="CHEBI:15378"/>
        <dbReference type="ChEBI" id="CHEBI:16526"/>
        <dbReference type="ChEBI" id="CHEBI:17544"/>
        <dbReference type="EC" id="4.2.1.1"/>
    </reaction>
</comment>
<accession>A0ABP9QLT1</accession>
<dbReference type="InterPro" id="IPR001765">
    <property type="entry name" value="Carbonic_anhydrase"/>
</dbReference>
<protein>
    <recommendedName>
        <fullName evidence="3 8">Carbonic anhydrase</fullName>
        <ecNumber evidence="3 8">4.2.1.1</ecNumber>
    </recommendedName>
    <alternativeName>
        <fullName evidence="8">Carbonate dehydratase</fullName>
    </alternativeName>
</protein>
<dbReference type="Proteomes" id="UP001500547">
    <property type="component" value="Unassembled WGS sequence"/>
</dbReference>
<dbReference type="InterPro" id="IPR015892">
    <property type="entry name" value="Carbonic_anhydrase_CS"/>
</dbReference>
<name>A0ABP9QLT1_9RHOO</name>
<dbReference type="Gene3D" id="3.40.1050.10">
    <property type="entry name" value="Carbonic anhydrase"/>
    <property type="match status" value="1"/>
</dbReference>
<dbReference type="CDD" id="cd00883">
    <property type="entry name" value="beta_CA_cladeA"/>
    <property type="match status" value="1"/>
</dbReference>
<dbReference type="SMART" id="SM00947">
    <property type="entry name" value="Pro_CA"/>
    <property type="match status" value="1"/>
</dbReference>
<dbReference type="PANTHER" id="PTHR11002">
    <property type="entry name" value="CARBONIC ANHYDRASE"/>
    <property type="match status" value="1"/>
</dbReference>